<keyword evidence="1" id="KW-0808">Transferase</keyword>
<evidence type="ECO:0000313" key="2">
    <source>
        <dbReference type="Proteomes" id="UP000188268"/>
    </source>
</evidence>
<dbReference type="EMBL" id="AWWV01009758">
    <property type="protein sequence ID" value="OMO84176.1"/>
    <property type="molecule type" value="Genomic_DNA"/>
</dbReference>
<dbReference type="Proteomes" id="UP000188268">
    <property type="component" value="Unassembled WGS sequence"/>
</dbReference>
<dbReference type="STRING" id="210143.A0A1R3INP0"/>
<dbReference type="GO" id="GO:0008168">
    <property type="term" value="F:methyltransferase activity"/>
    <property type="evidence" value="ECO:0007669"/>
    <property type="project" value="UniProtKB-KW"/>
</dbReference>
<organism evidence="1 2">
    <name type="scientific">Corchorus capsularis</name>
    <name type="common">Jute</name>
    <dbReference type="NCBI Taxonomy" id="210143"/>
    <lineage>
        <taxon>Eukaryota</taxon>
        <taxon>Viridiplantae</taxon>
        <taxon>Streptophyta</taxon>
        <taxon>Embryophyta</taxon>
        <taxon>Tracheophyta</taxon>
        <taxon>Spermatophyta</taxon>
        <taxon>Magnoliopsida</taxon>
        <taxon>eudicotyledons</taxon>
        <taxon>Gunneridae</taxon>
        <taxon>Pentapetalae</taxon>
        <taxon>rosids</taxon>
        <taxon>malvids</taxon>
        <taxon>Malvales</taxon>
        <taxon>Malvaceae</taxon>
        <taxon>Grewioideae</taxon>
        <taxon>Apeibeae</taxon>
        <taxon>Corchorus</taxon>
    </lineage>
</organism>
<proteinExistence type="predicted"/>
<dbReference type="GO" id="GO:0032259">
    <property type="term" value="P:methylation"/>
    <property type="evidence" value="ECO:0007669"/>
    <property type="project" value="UniProtKB-KW"/>
</dbReference>
<sequence>MENCYKALPVGGKLIACEPVLPKESDDSHYLSLKVQLVVS</sequence>
<evidence type="ECO:0000313" key="1">
    <source>
        <dbReference type="EMBL" id="OMO84176.1"/>
    </source>
</evidence>
<comment type="caution">
    <text evidence="1">The sequence shown here is derived from an EMBL/GenBank/DDBJ whole genome shotgun (WGS) entry which is preliminary data.</text>
</comment>
<protein>
    <submittedName>
        <fullName evidence="1">Beta-alanine n-methyltransferase related protein</fullName>
    </submittedName>
</protein>
<dbReference type="Gramene" id="OMO84176">
    <property type="protein sequence ID" value="OMO84176"/>
    <property type="gene ID" value="CCACVL1_10959"/>
</dbReference>
<reference evidence="1 2" key="1">
    <citation type="submission" date="2013-09" db="EMBL/GenBank/DDBJ databases">
        <title>Corchorus capsularis genome sequencing.</title>
        <authorList>
            <person name="Alam M."/>
            <person name="Haque M.S."/>
            <person name="Islam M.S."/>
            <person name="Emdad E.M."/>
            <person name="Islam M.M."/>
            <person name="Ahmed B."/>
            <person name="Halim A."/>
            <person name="Hossen Q.M.M."/>
            <person name="Hossain M.Z."/>
            <person name="Ahmed R."/>
            <person name="Khan M.M."/>
            <person name="Islam R."/>
            <person name="Rashid M.M."/>
            <person name="Khan S.A."/>
            <person name="Rahman M.S."/>
            <person name="Alam M."/>
        </authorList>
    </citation>
    <scope>NUCLEOTIDE SEQUENCE [LARGE SCALE GENOMIC DNA]</scope>
    <source>
        <strain evidence="2">cv. CVL-1</strain>
        <tissue evidence="1">Whole seedling</tissue>
    </source>
</reference>
<accession>A0A1R3INP0</accession>
<name>A0A1R3INP0_COCAP</name>
<dbReference type="AlphaFoldDB" id="A0A1R3INP0"/>
<gene>
    <name evidence="1" type="ORF">CCACVL1_10959</name>
</gene>
<dbReference type="OrthoDB" id="1606438at2759"/>
<keyword evidence="2" id="KW-1185">Reference proteome</keyword>
<keyword evidence="1" id="KW-0489">Methyltransferase</keyword>